<dbReference type="EMBL" id="CAJNIZ010010624">
    <property type="protein sequence ID" value="CAE7303544.1"/>
    <property type="molecule type" value="Genomic_DNA"/>
</dbReference>
<dbReference type="SUPFAM" id="SSF53335">
    <property type="entry name" value="S-adenosyl-L-methionine-dependent methyltransferases"/>
    <property type="match status" value="1"/>
</dbReference>
<gene>
    <name evidence="5" type="ORF">SPIL2461_LOCUS6856</name>
</gene>
<accession>A0A812NBV8</accession>
<dbReference type="InterPro" id="IPR001525">
    <property type="entry name" value="C5_MeTfrase"/>
</dbReference>
<dbReference type="GO" id="GO:0032259">
    <property type="term" value="P:methylation"/>
    <property type="evidence" value="ECO:0007669"/>
    <property type="project" value="UniProtKB-KW"/>
</dbReference>
<dbReference type="OrthoDB" id="440862at2759"/>
<proteinExistence type="predicted"/>
<evidence type="ECO:0000256" key="4">
    <source>
        <dbReference type="SAM" id="MobiDB-lite"/>
    </source>
</evidence>
<comment type="caution">
    <text evidence="5">The sequence shown here is derived from an EMBL/GenBank/DDBJ whole genome shotgun (WGS) entry which is preliminary data.</text>
</comment>
<dbReference type="Proteomes" id="UP000649617">
    <property type="component" value="Unassembled WGS sequence"/>
</dbReference>
<dbReference type="GO" id="GO:0008168">
    <property type="term" value="F:methyltransferase activity"/>
    <property type="evidence" value="ECO:0007669"/>
    <property type="project" value="UniProtKB-KW"/>
</dbReference>
<keyword evidence="3" id="KW-0949">S-adenosyl-L-methionine</keyword>
<keyword evidence="2" id="KW-0808">Transferase</keyword>
<feature type="region of interest" description="Disordered" evidence="4">
    <location>
        <begin position="1154"/>
        <end position="1195"/>
    </location>
</feature>
<evidence type="ECO:0000256" key="1">
    <source>
        <dbReference type="ARBA" id="ARBA00022603"/>
    </source>
</evidence>
<dbReference type="Gene3D" id="3.40.50.150">
    <property type="entry name" value="Vaccinia Virus protein VP39"/>
    <property type="match status" value="1"/>
</dbReference>
<reference evidence="5" key="1">
    <citation type="submission" date="2021-02" db="EMBL/GenBank/DDBJ databases">
        <authorList>
            <person name="Dougan E. K."/>
            <person name="Rhodes N."/>
            <person name="Thang M."/>
            <person name="Chan C."/>
        </authorList>
    </citation>
    <scope>NUCLEOTIDE SEQUENCE</scope>
</reference>
<name>A0A812NBV8_SYMPI</name>
<feature type="compositionally biased region" description="Basic residues" evidence="4">
    <location>
        <begin position="744"/>
        <end position="753"/>
    </location>
</feature>
<evidence type="ECO:0000256" key="2">
    <source>
        <dbReference type="ARBA" id="ARBA00022679"/>
    </source>
</evidence>
<dbReference type="InterPro" id="IPR029063">
    <property type="entry name" value="SAM-dependent_MTases_sf"/>
</dbReference>
<dbReference type="PANTHER" id="PTHR46098:SF1">
    <property type="entry name" value="TRNA (CYTOSINE(38)-C(5))-METHYLTRANSFERASE"/>
    <property type="match status" value="1"/>
</dbReference>
<evidence type="ECO:0000256" key="3">
    <source>
        <dbReference type="ARBA" id="ARBA00022691"/>
    </source>
</evidence>
<evidence type="ECO:0000313" key="5">
    <source>
        <dbReference type="EMBL" id="CAE7303544.1"/>
    </source>
</evidence>
<dbReference type="Pfam" id="PF00145">
    <property type="entry name" value="DNA_methylase"/>
    <property type="match status" value="1"/>
</dbReference>
<feature type="region of interest" description="Disordered" evidence="4">
    <location>
        <begin position="737"/>
        <end position="758"/>
    </location>
</feature>
<dbReference type="PANTHER" id="PTHR46098">
    <property type="entry name" value="TRNA (CYTOSINE(38)-C(5))-METHYLTRANSFERASE"/>
    <property type="match status" value="1"/>
</dbReference>
<dbReference type="InterPro" id="IPR050750">
    <property type="entry name" value="C5-MTase"/>
</dbReference>
<evidence type="ECO:0000313" key="6">
    <source>
        <dbReference type="Proteomes" id="UP000649617"/>
    </source>
</evidence>
<keyword evidence="1" id="KW-0489">Methyltransferase</keyword>
<organism evidence="5 6">
    <name type="scientific">Symbiodinium pilosum</name>
    <name type="common">Dinoflagellate</name>
    <dbReference type="NCBI Taxonomy" id="2952"/>
    <lineage>
        <taxon>Eukaryota</taxon>
        <taxon>Sar</taxon>
        <taxon>Alveolata</taxon>
        <taxon>Dinophyceae</taxon>
        <taxon>Suessiales</taxon>
        <taxon>Symbiodiniaceae</taxon>
        <taxon>Symbiodinium</taxon>
    </lineage>
</organism>
<keyword evidence="6" id="KW-1185">Reference proteome</keyword>
<protein>
    <recommendedName>
        <fullName evidence="7">DNA (cytosine-5-)-methyltransferase</fullName>
    </recommendedName>
</protein>
<evidence type="ECO:0008006" key="7">
    <source>
        <dbReference type="Google" id="ProtNLM"/>
    </source>
</evidence>
<sequence length="1339" mass="146192">MVLPLRRLEDMAMGESMDIVVEVLTLREGHTLVRDLWFGCQCRILEVLEPGVWTLYGYIVSAEMGTCLRPCTGSKKFRKPSDPKSREIHIKELCVGIGGFSAGAYVSGFRTLAFLDHCDIACATISDNGGRALKADIAARESRIALHEIDPDKACMITAGFPCQPFSRQGDGRGFLDERAHTLTHVLLAIWFLQPEGAVLECVVEAERHPLVRTMLAELVGKLGWRQHHLVLELSDQWPCRRSRWWCLLVPADTPFQLEAWPRQATTPCIADVISEWPSWEAQAIEQLQWDEEETKHFLDPALGLLNGLSVRFVHQPDLRAALRLIGQIASPIQSCWIFAQVRQFRELRHGLEPLEGPMQALDRLKNKLLQEREDCWKLPSMGIPRELTFLQLGNCIKVKVTGAVQVKEVVRAEKQLQGPGSNIRIQAGSRVLGEDAYLHAQPSEPYVLCVSPKKQRPVSEHCHVLVCVPGGAIQLSLAQGALPCQVLSLAGLQGDRQLRFASTQEAVPRHCRLFGRHLLDARPLQQISCEPDELTDCQIASFLQVIARLLPEGHAVLLPRTASLLTCLQASGALQCMSGIEVAGATRLHIIAEANAHWYLLSVDWETGAAVHWDPAPERTQAEASALLAVLRDQAIGLSDGQALHCGAGALSPEAKVALSELLISKGVPADRVGERVAEATSKVGTSKIEEGLRASKPWAVLKSLASSLAQPFRWIKAEELEAQIRARADNKFGTAASEAKSHKLKPSKGAKQKGVPQLDPRHLELIEGAFITGDGTTVPSLSFEDVEANAHGVAVCSPAQALPFMEDDASISVEPLALVSTAPIGGLDQACKRAQELRFPAIYGPTSEPILVAGTLIQLGDTQVRTAAGNTSADQVSTGVIKVTVYKDQWGGDWDSFLQAPVKSLMQQVPLLNLCKGQGCGTNCAKFHASIDEAPDTVIHEVWARKYQLDNGTKATAAQATSFQVFLRVPASAVNGLQQISTPGVYVEPREAGNATGPSREFAVIWLPGMDYQAALHCKRKTDKVLALTRLGGKYGVRVKATEEEAAFKVLRPEHAYSRVRVAARYKLHPLPHGLTRQGLQQLLDSWNWSAKPLAPTRGDATGCAWEIGTECPPPSAALATSSGFVLPVQISSPVTPPLPLPVLASSKTRKHIHAGSASSSSTGEDPWANGQDPWAKYRRGQPEVPKATAGAASKIKEVQQQLKQEVDDAVQSSLAERRALDEATEHRFQKLETGLTELRAQGQKFENWFSEAGKRMDQQAGEVHSLQQAVQSQRQEIGQLHGQIATQGEVMSNTVSQAVVTMRNDLNTQLSTQLTAQMEQIQALLSKKQRDGRSRS</sequence>